<dbReference type="KEGG" id="mag:amb0905"/>
<sequence length="130" mass="14977">MPIIPWLFQQLLESPNFQISVFHATDQFQNELTTFLRDSPADDYVEHYPDWVLPSLHPSPDSLHDVMKCYRSDDVHLPKPRIFQLAVLALHTPCIRGLFRPDPRVCATKPSPCQVGIGERRSQGIIPYVR</sequence>
<evidence type="ECO:0000313" key="2">
    <source>
        <dbReference type="Proteomes" id="UP000007058"/>
    </source>
</evidence>
<protein>
    <submittedName>
        <fullName evidence="1">Uncharacterized protein</fullName>
    </submittedName>
</protein>
<accession>Q2W8W6</accession>
<reference evidence="1 2" key="1">
    <citation type="journal article" date="2005" name="DNA Res.">
        <title>Complete genome sequence of the facultative anaerobic magnetotactic bacterium Magnetospirillum sp. strain AMB-1.</title>
        <authorList>
            <person name="Matsunaga T."/>
            <person name="Okamura Y."/>
            <person name="Fukuda Y."/>
            <person name="Wahyudi A.T."/>
            <person name="Murase Y."/>
            <person name="Takeyama H."/>
        </authorList>
    </citation>
    <scope>NUCLEOTIDE SEQUENCE [LARGE SCALE GENOMIC DNA]</scope>
    <source>
        <strain evidence="2">ATCC 700264 / AMB-1</strain>
    </source>
</reference>
<keyword evidence="2" id="KW-1185">Reference proteome</keyword>
<dbReference type="HOGENOM" id="CLU_1935485_0_0_5"/>
<evidence type="ECO:0000313" key="1">
    <source>
        <dbReference type="EMBL" id="BAE49709.1"/>
    </source>
</evidence>
<dbReference type="Proteomes" id="UP000007058">
    <property type="component" value="Chromosome"/>
</dbReference>
<proteinExistence type="predicted"/>
<name>Q2W8W6_PARM1</name>
<dbReference type="EMBL" id="AP007255">
    <property type="protein sequence ID" value="BAE49709.1"/>
    <property type="molecule type" value="Genomic_DNA"/>
</dbReference>
<dbReference type="AlphaFoldDB" id="Q2W8W6"/>
<gene>
    <name evidence="1" type="ordered locus">amb0905</name>
</gene>
<organism evidence="1 2">
    <name type="scientific">Paramagnetospirillum magneticum (strain ATCC 700264 / AMB-1)</name>
    <name type="common">Magnetospirillum magneticum</name>
    <dbReference type="NCBI Taxonomy" id="342108"/>
    <lineage>
        <taxon>Bacteria</taxon>
        <taxon>Pseudomonadati</taxon>
        <taxon>Pseudomonadota</taxon>
        <taxon>Alphaproteobacteria</taxon>
        <taxon>Rhodospirillales</taxon>
        <taxon>Magnetospirillaceae</taxon>
        <taxon>Paramagnetospirillum</taxon>
    </lineage>
</organism>